<gene>
    <name evidence="2" type="ordered locus">Rmar_0200</name>
</gene>
<dbReference type="STRING" id="518766.Rmar_0200"/>
<feature type="chain" id="PRO_5003011222" description="T9SS type A sorting domain-containing protein" evidence="1">
    <location>
        <begin position="19"/>
        <end position="763"/>
    </location>
</feature>
<name>D0MCZ6_RHOM4</name>
<dbReference type="NCBIfam" id="TIGR04183">
    <property type="entry name" value="Por_Secre_tail"/>
    <property type="match status" value="1"/>
</dbReference>
<keyword evidence="1" id="KW-0732">Signal</keyword>
<evidence type="ECO:0008006" key="4">
    <source>
        <dbReference type="Google" id="ProtNLM"/>
    </source>
</evidence>
<dbReference type="EMBL" id="CP001807">
    <property type="protein sequence ID" value="ACY47106.1"/>
    <property type="molecule type" value="Genomic_DNA"/>
</dbReference>
<proteinExistence type="predicted"/>
<reference evidence="2 3" key="1">
    <citation type="journal article" date="2009" name="Stand. Genomic Sci.">
        <title>Complete genome sequence of Rhodothermus marinus type strain (R-10).</title>
        <authorList>
            <person name="Nolan M."/>
            <person name="Tindall B.J."/>
            <person name="Pomrenke H."/>
            <person name="Lapidus A."/>
            <person name="Copeland A."/>
            <person name="Glavina Del Rio T."/>
            <person name="Lucas S."/>
            <person name="Chen F."/>
            <person name="Tice H."/>
            <person name="Cheng J.F."/>
            <person name="Saunders E."/>
            <person name="Han C."/>
            <person name="Bruce D."/>
            <person name="Goodwin L."/>
            <person name="Chain P."/>
            <person name="Pitluck S."/>
            <person name="Ovchinikova G."/>
            <person name="Pati A."/>
            <person name="Ivanova N."/>
            <person name="Mavromatis K."/>
            <person name="Chen A."/>
            <person name="Palaniappan K."/>
            <person name="Land M."/>
            <person name="Hauser L."/>
            <person name="Chang Y.J."/>
            <person name="Jeffries C.D."/>
            <person name="Brettin T."/>
            <person name="Goker M."/>
            <person name="Bristow J."/>
            <person name="Eisen J.A."/>
            <person name="Markowitz V."/>
            <person name="Hugenholtz P."/>
            <person name="Kyrpides N.C."/>
            <person name="Klenk H.P."/>
            <person name="Detter J.C."/>
        </authorList>
    </citation>
    <scope>NUCLEOTIDE SEQUENCE [LARGE SCALE GENOMIC DNA]</scope>
    <source>
        <strain evidence="3">ATCC 43812 / DSM 4252 / R-10</strain>
    </source>
</reference>
<feature type="signal peptide" evidence="1">
    <location>
        <begin position="1"/>
        <end position="18"/>
    </location>
</feature>
<evidence type="ECO:0000313" key="2">
    <source>
        <dbReference type="EMBL" id="ACY47106.1"/>
    </source>
</evidence>
<dbReference type="KEGG" id="rmr:Rmar_0200"/>
<dbReference type="AlphaFoldDB" id="D0MCZ6"/>
<protein>
    <recommendedName>
        <fullName evidence="4">T9SS type A sorting domain-containing protein</fullName>
    </recommendedName>
</protein>
<keyword evidence="3" id="KW-1185">Reference proteome</keyword>
<organism evidence="2 3">
    <name type="scientific">Rhodothermus marinus (strain ATCC 43812 / DSM 4252 / R-10)</name>
    <name type="common">Rhodothermus obamensis</name>
    <dbReference type="NCBI Taxonomy" id="518766"/>
    <lineage>
        <taxon>Bacteria</taxon>
        <taxon>Pseudomonadati</taxon>
        <taxon>Rhodothermota</taxon>
        <taxon>Rhodothermia</taxon>
        <taxon>Rhodothermales</taxon>
        <taxon>Rhodothermaceae</taxon>
        <taxon>Rhodothermus</taxon>
    </lineage>
</organism>
<evidence type="ECO:0000313" key="3">
    <source>
        <dbReference type="Proteomes" id="UP000002221"/>
    </source>
</evidence>
<dbReference type="Gene3D" id="2.60.40.4070">
    <property type="match status" value="1"/>
</dbReference>
<dbReference type="eggNOG" id="COG1523">
    <property type="taxonomic scope" value="Bacteria"/>
</dbReference>
<accession>D0MCZ6</accession>
<dbReference type="eggNOG" id="COG4412">
    <property type="taxonomic scope" value="Bacteria"/>
</dbReference>
<dbReference type="InterPro" id="IPR026444">
    <property type="entry name" value="Secre_tail"/>
</dbReference>
<sequence>MYRILAGLVLLFCVPALAQHLQPLSPRPEPDSYILHVTDRLNRRPEARQALEDFHRRKALGLPPATPTIQAPPQVGDRQTFKVYNFETETTESREFELRVIEDRFYLWVEVASLDSGWVTDEKLEALRAALADATPAGSINPNQGIIANDEDVFGDPPDVDGDGKTDVLLVDVRDGWDPESGGGFVAGFVYSGDLSPLGDGNNKDILYLDTNPSLSTNRPIESLLSTAAHEYQHLIHFNYDLDEISFVNEGLSEWAEVMNGYGRRAMSYLSDVSRYNVPIFRWSQDNVNVLDDYERAGLFTTYLEDRIGWEAVGAIARDPSHGYLAYENALVPRGLSFYQVLLDFHTANFLNDRAVQAAYGYSRPDFQNVGAAPSVVYNGRIATQTPNTTVLLWGGGVLYLVWQHVKDLQVALSGPSLAIRALQYPEGGGIVVSDLNPSASPFSFTGVHDQVVLIVTRTATSGSSQVTYSATWRSDQTFTSQIIQFDNGQVLQPFVLSDGLELLTRFENPQPGYTLLGRVFLPLHFYSQFSNGPPRTAPRDFTLTVRTANPDGTPGPVLFEKIFDDPRPYQQVSSLIIQFVEIDLFPYAAQIGDLPDTLFIGYRDAGTDTNSVVLATSSYAIENRSFIGPIQGSWRALWETTLNDGTSLNGRIIPIRLEFLVGSEPVPAEPVAKLPRELALEPPYPNPFRTTVRLRYHLPETGLVRLRVYDLLGRPVATLVDGPQPAGTHTVRLDASGWASGLYLCVLEASGQRRIQRLQVVR</sequence>
<dbReference type="HOGENOM" id="CLU_365185_0_0_10"/>
<dbReference type="Proteomes" id="UP000002221">
    <property type="component" value="Chromosome"/>
</dbReference>
<evidence type="ECO:0000256" key="1">
    <source>
        <dbReference type="SAM" id="SignalP"/>
    </source>
</evidence>
<dbReference type="OrthoDB" id="1495777at2"/>